<protein>
    <submittedName>
        <fullName evidence="1">Uncharacterized protein</fullName>
    </submittedName>
</protein>
<dbReference type="AlphaFoldDB" id="A0A2P2PDV6"/>
<sequence>MGPYKFLLDRQKSIPDTVLASVSAFFRIY</sequence>
<name>A0A2P2PDV6_RHIMU</name>
<dbReference type="EMBL" id="GGEC01072443">
    <property type="protein sequence ID" value="MBX52927.1"/>
    <property type="molecule type" value="Transcribed_RNA"/>
</dbReference>
<reference evidence="1" key="1">
    <citation type="submission" date="2018-02" db="EMBL/GenBank/DDBJ databases">
        <title>Rhizophora mucronata_Transcriptome.</title>
        <authorList>
            <person name="Meera S.P."/>
            <person name="Sreeshan A."/>
            <person name="Augustine A."/>
        </authorList>
    </citation>
    <scope>NUCLEOTIDE SEQUENCE</scope>
    <source>
        <tissue evidence="1">Leaf</tissue>
    </source>
</reference>
<evidence type="ECO:0000313" key="1">
    <source>
        <dbReference type="EMBL" id="MBX52927.1"/>
    </source>
</evidence>
<proteinExistence type="predicted"/>
<organism evidence="1">
    <name type="scientific">Rhizophora mucronata</name>
    <name type="common">Asiatic mangrove</name>
    <dbReference type="NCBI Taxonomy" id="61149"/>
    <lineage>
        <taxon>Eukaryota</taxon>
        <taxon>Viridiplantae</taxon>
        <taxon>Streptophyta</taxon>
        <taxon>Embryophyta</taxon>
        <taxon>Tracheophyta</taxon>
        <taxon>Spermatophyta</taxon>
        <taxon>Magnoliopsida</taxon>
        <taxon>eudicotyledons</taxon>
        <taxon>Gunneridae</taxon>
        <taxon>Pentapetalae</taxon>
        <taxon>rosids</taxon>
        <taxon>fabids</taxon>
        <taxon>Malpighiales</taxon>
        <taxon>Rhizophoraceae</taxon>
        <taxon>Rhizophora</taxon>
    </lineage>
</organism>
<accession>A0A2P2PDV6</accession>